<protein>
    <submittedName>
        <fullName evidence="4">Two component transcriptional regulator, LytTR family</fullName>
    </submittedName>
</protein>
<feature type="domain" description="HTH LytTR-type" evidence="3">
    <location>
        <begin position="147"/>
        <end position="248"/>
    </location>
</feature>
<dbReference type="OrthoDB" id="9787344at2"/>
<dbReference type="SMART" id="SM00850">
    <property type="entry name" value="LytTR"/>
    <property type="match status" value="1"/>
</dbReference>
<dbReference type="GO" id="GO:0000156">
    <property type="term" value="F:phosphorelay response regulator activity"/>
    <property type="evidence" value="ECO:0007669"/>
    <property type="project" value="TreeGrafter"/>
</dbReference>
<dbReference type="EMBL" id="FQUQ01000007">
    <property type="protein sequence ID" value="SHG71969.1"/>
    <property type="molecule type" value="Genomic_DNA"/>
</dbReference>
<dbReference type="AlphaFoldDB" id="A0A1M5M4Y4"/>
<feature type="domain" description="Response regulatory" evidence="2">
    <location>
        <begin position="6"/>
        <end position="118"/>
    </location>
</feature>
<dbReference type="STRING" id="288992.SAMN04488522_10755"/>
<dbReference type="SUPFAM" id="SSF52172">
    <property type="entry name" value="CheY-like"/>
    <property type="match status" value="1"/>
</dbReference>
<dbReference type="SMART" id="SM00448">
    <property type="entry name" value="REC"/>
    <property type="match status" value="1"/>
</dbReference>
<evidence type="ECO:0000259" key="2">
    <source>
        <dbReference type="PROSITE" id="PS50110"/>
    </source>
</evidence>
<proteinExistence type="predicted"/>
<organism evidence="4 5">
    <name type="scientific">Pedobacter caeni</name>
    <dbReference type="NCBI Taxonomy" id="288992"/>
    <lineage>
        <taxon>Bacteria</taxon>
        <taxon>Pseudomonadati</taxon>
        <taxon>Bacteroidota</taxon>
        <taxon>Sphingobacteriia</taxon>
        <taxon>Sphingobacteriales</taxon>
        <taxon>Sphingobacteriaceae</taxon>
        <taxon>Pedobacter</taxon>
    </lineage>
</organism>
<dbReference type="InterPro" id="IPR001789">
    <property type="entry name" value="Sig_transdc_resp-reg_receiver"/>
</dbReference>
<evidence type="ECO:0000313" key="4">
    <source>
        <dbReference type="EMBL" id="SHG71969.1"/>
    </source>
</evidence>
<dbReference type="InterPro" id="IPR011006">
    <property type="entry name" value="CheY-like_superfamily"/>
</dbReference>
<dbReference type="Proteomes" id="UP000184287">
    <property type="component" value="Unassembled WGS sequence"/>
</dbReference>
<dbReference type="Pfam" id="PF04397">
    <property type="entry name" value="LytTR"/>
    <property type="match status" value="1"/>
</dbReference>
<accession>A0A1M5M4Y4</accession>
<dbReference type="Gene3D" id="3.40.50.2300">
    <property type="match status" value="1"/>
</dbReference>
<sequence length="250" mass="28975">MSDHMTVIIVDDEPIAQDIIEKFVGMVPYLKLIKKCDNAIEALNDIQKFKPDLVFLDVQMPEMTGLEMLKILRHNSSFIVITTAFPHFAIDGFNMDVTDYLLKPIPFERFLKAVNKCYDFFKLSKGYHDHSEPPITPTAPNNAKTYIFVKEGKKLVQVCVEDIVMVKALKDYMELFLIDRKVIVHITMAKLEEILTPPLFIRVSRSCIVRKTSIKSIQDLHMEIDLKSEERIVIGNTYWEALRSNFKELF</sequence>
<dbReference type="PANTHER" id="PTHR45526:SF1">
    <property type="entry name" value="TRANSCRIPTIONAL REGULATORY PROTEIN DCUR-RELATED"/>
    <property type="match status" value="1"/>
</dbReference>
<dbReference type="PANTHER" id="PTHR45526">
    <property type="entry name" value="TRANSCRIPTIONAL REGULATORY PROTEIN DPIA"/>
    <property type="match status" value="1"/>
</dbReference>
<reference evidence="5" key="1">
    <citation type="submission" date="2016-11" db="EMBL/GenBank/DDBJ databases">
        <authorList>
            <person name="Varghese N."/>
            <person name="Submissions S."/>
        </authorList>
    </citation>
    <scope>NUCLEOTIDE SEQUENCE [LARGE SCALE GENOMIC DNA]</scope>
    <source>
        <strain evidence="5">DSM 16990</strain>
    </source>
</reference>
<dbReference type="PROSITE" id="PS50110">
    <property type="entry name" value="RESPONSE_REGULATORY"/>
    <property type="match status" value="1"/>
</dbReference>
<gene>
    <name evidence="4" type="ORF">SAMN04488522_10755</name>
</gene>
<name>A0A1M5M4Y4_9SPHI</name>
<keyword evidence="5" id="KW-1185">Reference proteome</keyword>
<dbReference type="PROSITE" id="PS50930">
    <property type="entry name" value="HTH_LYTTR"/>
    <property type="match status" value="1"/>
</dbReference>
<keyword evidence="1" id="KW-0597">Phosphoprotein</keyword>
<dbReference type="RefSeq" id="WP_073236921.1">
    <property type="nucleotide sequence ID" value="NZ_FQUQ01000007.1"/>
</dbReference>
<dbReference type="InterPro" id="IPR007492">
    <property type="entry name" value="LytTR_DNA-bd_dom"/>
</dbReference>
<feature type="modified residue" description="4-aspartylphosphate" evidence="1">
    <location>
        <position position="57"/>
    </location>
</feature>
<evidence type="ECO:0000259" key="3">
    <source>
        <dbReference type="PROSITE" id="PS50930"/>
    </source>
</evidence>
<dbReference type="InterPro" id="IPR051271">
    <property type="entry name" value="2C-system_Tx_regulators"/>
</dbReference>
<dbReference type="GO" id="GO:0003677">
    <property type="term" value="F:DNA binding"/>
    <property type="evidence" value="ECO:0007669"/>
    <property type="project" value="InterPro"/>
</dbReference>
<evidence type="ECO:0000313" key="5">
    <source>
        <dbReference type="Proteomes" id="UP000184287"/>
    </source>
</evidence>
<dbReference type="Pfam" id="PF00072">
    <property type="entry name" value="Response_reg"/>
    <property type="match status" value="1"/>
</dbReference>
<evidence type="ECO:0000256" key="1">
    <source>
        <dbReference type="PROSITE-ProRule" id="PRU00169"/>
    </source>
</evidence>
<dbReference type="Gene3D" id="2.40.50.1020">
    <property type="entry name" value="LytTr DNA-binding domain"/>
    <property type="match status" value="1"/>
</dbReference>